<protein>
    <recommendedName>
        <fullName evidence="2">Chemotaxis protein CheW</fullName>
    </recommendedName>
</protein>
<dbReference type="PANTHER" id="PTHR22617">
    <property type="entry name" value="CHEMOTAXIS SENSOR HISTIDINE KINASE-RELATED"/>
    <property type="match status" value="1"/>
</dbReference>
<dbReference type="SMART" id="SM00260">
    <property type="entry name" value="CheW"/>
    <property type="match status" value="1"/>
</dbReference>
<dbReference type="RefSeq" id="WP_135795376.1">
    <property type="nucleotide sequence ID" value="NZ_CP032096.1"/>
</dbReference>
<dbReference type="SUPFAM" id="SSF50341">
    <property type="entry name" value="CheW-like"/>
    <property type="match status" value="1"/>
</dbReference>
<reference evidence="5 6" key="1">
    <citation type="submission" date="2018-08" db="EMBL/GenBank/DDBJ databases">
        <title>Horizontal acquisition of hydrogen conversion ability and other habitat adaptations in Hydrogenovibrio crunogenus strains.</title>
        <authorList>
            <person name="Gonnella G."/>
            <person name="Adam N."/>
            <person name="Perner M."/>
        </authorList>
    </citation>
    <scope>NUCLEOTIDE SEQUENCE [LARGE SCALE GENOMIC DNA]</scope>
    <source>
        <strain evidence="5 6">SP-41</strain>
    </source>
</reference>
<evidence type="ECO:0000256" key="2">
    <source>
        <dbReference type="ARBA" id="ARBA00021483"/>
    </source>
</evidence>
<dbReference type="PANTHER" id="PTHR22617:SF45">
    <property type="entry name" value="CHEMOTAXIS PROTEIN CHEW"/>
    <property type="match status" value="1"/>
</dbReference>
<evidence type="ECO:0000313" key="5">
    <source>
        <dbReference type="EMBL" id="QBZ82689.1"/>
    </source>
</evidence>
<dbReference type="InterPro" id="IPR002545">
    <property type="entry name" value="CheW-lke_dom"/>
</dbReference>
<dbReference type="InterPro" id="IPR036061">
    <property type="entry name" value="CheW-like_dom_sf"/>
</dbReference>
<evidence type="ECO:0000256" key="1">
    <source>
        <dbReference type="ARBA" id="ARBA00004496"/>
    </source>
</evidence>
<dbReference type="GO" id="GO:0007165">
    <property type="term" value="P:signal transduction"/>
    <property type="evidence" value="ECO:0007669"/>
    <property type="project" value="InterPro"/>
</dbReference>
<proteinExistence type="predicted"/>
<accession>A0A4P7NYP0</accession>
<dbReference type="GO" id="GO:0005829">
    <property type="term" value="C:cytosol"/>
    <property type="evidence" value="ECO:0007669"/>
    <property type="project" value="TreeGrafter"/>
</dbReference>
<gene>
    <name evidence="5" type="primary">cheW_1</name>
    <name evidence="5" type="ORF">GHNINEIG_00724</name>
</gene>
<dbReference type="PROSITE" id="PS50851">
    <property type="entry name" value="CHEW"/>
    <property type="match status" value="1"/>
</dbReference>
<name>A0A4P7NYP0_9GAMM</name>
<dbReference type="InterPro" id="IPR039315">
    <property type="entry name" value="CheW"/>
</dbReference>
<sequence length="185" mass="20451">MSEQNKEFLTFKLRKEEFAIAIDRVQEIRGWQEPNPLPNVPAFVKGVIDIRGTIVPILDLRERFKMAAEFSATTVVIVVNIATSQGERIVGLVVDAVSDVHQFDMNALQSPPDISNSIDSQYIQGLTTIKDPEAADKDKEDTKEIAMSKSSKGRMVIVIDIDKLASEGLIEQVANADESIPLRNG</sequence>
<dbReference type="AlphaFoldDB" id="A0A4P7NYP0"/>
<keyword evidence="3" id="KW-0963">Cytoplasm</keyword>
<evidence type="ECO:0000259" key="4">
    <source>
        <dbReference type="PROSITE" id="PS50851"/>
    </source>
</evidence>
<keyword evidence="6" id="KW-1185">Reference proteome</keyword>
<evidence type="ECO:0000256" key="3">
    <source>
        <dbReference type="ARBA" id="ARBA00022490"/>
    </source>
</evidence>
<feature type="domain" description="CheW-like" evidence="4">
    <location>
        <begin position="5"/>
        <end position="170"/>
    </location>
</feature>
<dbReference type="GO" id="GO:0006935">
    <property type="term" value="P:chemotaxis"/>
    <property type="evidence" value="ECO:0007669"/>
    <property type="project" value="InterPro"/>
</dbReference>
<comment type="subcellular location">
    <subcellularLocation>
        <location evidence="1">Cytoplasm</location>
    </subcellularLocation>
</comment>
<dbReference type="Pfam" id="PF01584">
    <property type="entry name" value="CheW"/>
    <property type="match status" value="1"/>
</dbReference>
<evidence type="ECO:0000313" key="6">
    <source>
        <dbReference type="Proteomes" id="UP000296201"/>
    </source>
</evidence>
<dbReference type="Proteomes" id="UP000296201">
    <property type="component" value="Chromosome"/>
</dbReference>
<organism evidence="5 6">
    <name type="scientific">Hydrogenovibrio crunogenus</name>
    <dbReference type="NCBI Taxonomy" id="39765"/>
    <lineage>
        <taxon>Bacteria</taxon>
        <taxon>Pseudomonadati</taxon>
        <taxon>Pseudomonadota</taxon>
        <taxon>Gammaproteobacteria</taxon>
        <taxon>Thiotrichales</taxon>
        <taxon>Piscirickettsiaceae</taxon>
        <taxon>Hydrogenovibrio</taxon>
    </lineage>
</organism>
<dbReference type="OrthoDB" id="9790406at2"/>
<dbReference type="Gene3D" id="2.40.50.180">
    <property type="entry name" value="CheA-289, Domain 4"/>
    <property type="match status" value="1"/>
</dbReference>
<dbReference type="EMBL" id="CP032096">
    <property type="protein sequence ID" value="QBZ82689.1"/>
    <property type="molecule type" value="Genomic_DNA"/>
</dbReference>
<dbReference type="Gene3D" id="2.30.30.40">
    <property type="entry name" value="SH3 Domains"/>
    <property type="match status" value="1"/>
</dbReference>